<dbReference type="Pfam" id="PF25476">
    <property type="entry name" value="Ribosomal_L19e_C"/>
    <property type="match status" value="1"/>
</dbReference>
<feature type="domain" description="Large ribosomal subunit protein eL19" evidence="6">
    <location>
        <begin position="3"/>
        <end position="146"/>
    </location>
</feature>
<sequence>MVSLRLQKRLAARILKCGKRRVWLDPNEAPVLALANSRLSIRKLVKDGIIMRTPTMIHSRSRARQAMDAREKGRHLGLGKRRGTKEARQPSKILWMTRVRVLRRLLHKYRGSDKIDKHVYHEMYMKVKGNVFRNKRLLMESIHKLKGKKAIEKASLEQWEAKKAKNKVIYK</sequence>
<reference evidence="7 8" key="1">
    <citation type="submission" date="2023-12" db="EMBL/GenBank/DDBJ databases">
        <title>A high-quality genome assembly for Dillenia turbinata (Dilleniales).</title>
        <authorList>
            <person name="Chanderbali A."/>
        </authorList>
    </citation>
    <scope>NUCLEOTIDE SEQUENCE [LARGE SCALE GENOMIC DNA]</scope>
    <source>
        <strain evidence="7">LSX21</strain>
        <tissue evidence="7">Leaf</tissue>
    </source>
</reference>
<dbReference type="PROSITE" id="PS00526">
    <property type="entry name" value="RIBOSOMAL_L19E"/>
    <property type="match status" value="1"/>
</dbReference>
<dbReference type="InterPro" id="IPR035970">
    <property type="entry name" value="60S_ribosomal_eL19_sf"/>
</dbReference>
<dbReference type="FunFam" id="1.10.1200.240:FF:000001">
    <property type="entry name" value="Ribosomal protein L19"/>
    <property type="match status" value="1"/>
</dbReference>
<dbReference type="AlphaFoldDB" id="A0AAN8V0S7"/>
<keyword evidence="3 4" id="KW-0687">Ribonucleoprotein</keyword>
<dbReference type="InterPro" id="IPR023638">
    <property type="entry name" value="Ribosomal_eL19_CS"/>
</dbReference>
<dbReference type="SUPFAM" id="SSF48140">
    <property type="entry name" value="Ribosomal protein L19 (L19e)"/>
    <property type="match status" value="1"/>
</dbReference>
<keyword evidence="8" id="KW-1185">Reference proteome</keyword>
<dbReference type="NCBIfam" id="NF006343">
    <property type="entry name" value="PRK08570.1"/>
    <property type="match status" value="1"/>
</dbReference>
<evidence type="ECO:0000256" key="2">
    <source>
        <dbReference type="ARBA" id="ARBA00022980"/>
    </source>
</evidence>
<dbReference type="Proteomes" id="UP001370490">
    <property type="component" value="Unassembled WGS sequence"/>
</dbReference>
<dbReference type="GO" id="GO:0006412">
    <property type="term" value="P:translation"/>
    <property type="evidence" value="ECO:0007669"/>
    <property type="project" value="InterPro"/>
</dbReference>
<evidence type="ECO:0000313" key="7">
    <source>
        <dbReference type="EMBL" id="KAK6921266.1"/>
    </source>
</evidence>
<protein>
    <recommendedName>
        <fullName evidence="4">Ribosomal protein L19</fullName>
    </recommendedName>
</protein>
<dbReference type="GO" id="GO:0022625">
    <property type="term" value="C:cytosolic large ribosomal subunit"/>
    <property type="evidence" value="ECO:0007669"/>
    <property type="project" value="InterPro"/>
</dbReference>
<organism evidence="7 8">
    <name type="scientific">Dillenia turbinata</name>
    <dbReference type="NCBI Taxonomy" id="194707"/>
    <lineage>
        <taxon>Eukaryota</taxon>
        <taxon>Viridiplantae</taxon>
        <taxon>Streptophyta</taxon>
        <taxon>Embryophyta</taxon>
        <taxon>Tracheophyta</taxon>
        <taxon>Spermatophyta</taxon>
        <taxon>Magnoliopsida</taxon>
        <taxon>eudicotyledons</taxon>
        <taxon>Gunneridae</taxon>
        <taxon>Pentapetalae</taxon>
        <taxon>Dilleniales</taxon>
        <taxon>Dilleniaceae</taxon>
        <taxon>Dillenia</taxon>
    </lineage>
</organism>
<dbReference type="Pfam" id="PF01280">
    <property type="entry name" value="Ribosomal_L19e"/>
    <property type="match status" value="1"/>
</dbReference>
<dbReference type="InterPro" id="IPR057260">
    <property type="entry name" value="Ribosomal_L19e_C"/>
</dbReference>
<evidence type="ECO:0000256" key="1">
    <source>
        <dbReference type="ARBA" id="ARBA00011082"/>
    </source>
</evidence>
<dbReference type="GO" id="GO:0003735">
    <property type="term" value="F:structural constituent of ribosome"/>
    <property type="evidence" value="ECO:0007669"/>
    <property type="project" value="InterPro"/>
</dbReference>
<gene>
    <name evidence="7" type="ORF">RJ641_014944</name>
</gene>
<evidence type="ECO:0000256" key="4">
    <source>
        <dbReference type="RuleBase" id="RU000574"/>
    </source>
</evidence>
<dbReference type="Gene3D" id="1.10.1650.10">
    <property type="match status" value="1"/>
</dbReference>
<keyword evidence="2 4" id="KW-0689">Ribosomal protein</keyword>
<dbReference type="InterPro" id="IPR057259">
    <property type="entry name" value="Ribosomal_L19e"/>
</dbReference>
<evidence type="ECO:0000313" key="8">
    <source>
        <dbReference type="Proteomes" id="UP001370490"/>
    </source>
</evidence>
<dbReference type="SMART" id="SM01416">
    <property type="entry name" value="Ribosomal_L19e"/>
    <property type="match status" value="1"/>
</dbReference>
<evidence type="ECO:0000256" key="3">
    <source>
        <dbReference type="ARBA" id="ARBA00023274"/>
    </source>
</evidence>
<comment type="similarity">
    <text evidence="1 4">Belongs to the eukaryotic ribosomal protein eL19 family.</text>
</comment>
<proteinExistence type="inferred from homology"/>
<dbReference type="GO" id="GO:0003729">
    <property type="term" value="F:mRNA binding"/>
    <property type="evidence" value="ECO:0007669"/>
    <property type="project" value="UniProtKB-ARBA"/>
</dbReference>
<dbReference type="Gene3D" id="1.10.1200.240">
    <property type="match status" value="1"/>
</dbReference>
<dbReference type="InterPro" id="IPR000196">
    <property type="entry name" value="Ribosomal_eL19_dom"/>
</dbReference>
<dbReference type="CDD" id="cd01417">
    <property type="entry name" value="Ribosomal_L19e_E"/>
    <property type="match status" value="1"/>
</dbReference>
<dbReference type="PANTHER" id="PTHR10722">
    <property type="entry name" value="60S RIBOSOMAL PROTEIN L19"/>
    <property type="match status" value="1"/>
</dbReference>
<dbReference type="InterPro" id="IPR033935">
    <property type="entry name" value="Ribosomal_eL19_euk"/>
</dbReference>
<feature type="region of interest" description="Disordered" evidence="5">
    <location>
        <begin position="60"/>
        <end position="87"/>
    </location>
</feature>
<comment type="caution">
    <text evidence="7">The sequence shown here is derived from an EMBL/GenBank/DDBJ whole genome shotgun (WGS) entry which is preliminary data.</text>
</comment>
<accession>A0AAN8V0S7</accession>
<name>A0AAN8V0S7_9MAGN</name>
<evidence type="ECO:0000256" key="5">
    <source>
        <dbReference type="SAM" id="MobiDB-lite"/>
    </source>
</evidence>
<feature type="compositionally biased region" description="Basic residues" evidence="5">
    <location>
        <begin position="72"/>
        <end position="83"/>
    </location>
</feature>
<dbReference type="InterPro" id="IPR039547">
    <property type="entry name" value="Ribosomal_eL19"/>
</dbReference>
<dbReference type="InterPro" id="IPR015972">
    <property type="entry name" value="Ribosomal_eL19_dom1"/>
</dbReference>
<evidence type="ECO:0000259" key="6">
    <source>
        <dbReference type="SMART" id="SM01416"/>
    </source>
</evidence>
<dbReference type="EMBL" id="JBAMMX010000020">
    <property type="protein sequence ID" value="KAK6921266.1"/>
    <property type="molecule type" value="Genomic_DNA"/>
</dbReference>
<dbReference type="FunFam" id="1.10.1650.10:FF:000001">
    <property type="entry name" value="Ribosomal protein L19"/>
    <property type="match status" value="1"/>
</dbReference>